<dbReference type="EMBL" id="KI545973">
    <property type="protein sequence ID" value="EST48912.1"/>
    <property type="molecule type" value="Genomic_DNA"/>
</dbReference>
<dbReference type="EMBL" id="KI546124">
    <property type="protein sequence ID" value="EST44209.1"/>
    <property type="molecule type" value="Genomic_DNA"/>
</dbReference>
<reference evidence="2" key="1">
    <citation type="journal article" date="2014" name="PLoS Genet.">
        <title>The Genome of Spironucleus salmonicida Highlights a Fish Pathogen Adapted to Fluctuating Environments.</title>
        <authorList>
            <person name="Xu F."/>
            <person name="Jerlstrom-Hultqvist J."/>
            <person name="Einarsson E."/>
            <person name="Astvaldsson A."/>
            <person name="Svard S.G."/>
            <person name="Andersson J.O."/>
        </authorList>
    </citation>
    <scope>NUCLEOTIDE SEQUENCE</scope>
</reference>
<proteinExistence type="predicted"/>
<evidence type="ECO:0000313" key="2">
    <source>
        <dbReference type="EMBL" id="EST48904.1"/>
    </source>
</evidence>
<sequence length="90" mass="10437">MLHWRLQATWQPWELGPKTWLRLHLDTIESMDQRQSSLRRMDRAKPLTQMLLWELGLHGFHGDGGHAHGGGREPRGSFTGLFNNYGKLAF</sequence>
<dbReference type="EMBL" id="KI545973">
    <property type="protein sequence ID" value="EST48904.1"/>
    <property type="molecule type" value="Genomic_DNA"/>
</dbReference>
<accession>V6M684</accession>
<gene>
    <name evidence="2" type="ORF">SS50377_10848</name>
    <name evidence="3" type="ORF">SS50377_10860</name>
    <name evidence="1" type="ORF">SS50377_16017</name>
</gene>
<name>V6M684_9EUKA</name>
<evidence type="ECO:0000313" key="1">
    <source>
        <dbReference type="EMBL" id="EST44209.1"/>
    </source>
</evidence>
<dbReference type="AlphaFoldDB" id="V6M684"/>
<organism evidence="2">
    <name type="scientific">Spironucleus salmonicida</name>
    <dbReference type="NCBI Taxonomy" id="348837"/>
    <lineage>
        <taxon>Eukaryota</taxon>
        <taxon>Metamonada</taxon>
        <taxon>Diplomonadida</taxon>
        <taxon>Hexamitidae</taxon>
        <taxon>Hexamitinae</taxon>
        <taxon>Spironucleus</taxon>
    </lineage>
</organism>
<protein>
    <submittedName>
        <fullName evidence="2">Uncharacterized protein</fullName>
    </submittedName>
</protein>
<evidence type="ECO:0000313" key="3">
    <source>
        <dbReference type="EMBL" id="EST48912.1"/>
    </source>
</evidence>